<keyword evidence="11 17" id="KW-1133">Transmembrane helix</keyword>
<keyword evidence="12 17" id="KW-0472">Membrane</keyword>
<dbReference type="AlphaFoldDB" id="A0A9N9XUS6"/>
<comment type="pathway">
    <text evidence="4">Polyol metabolism; myo-inositol biosynthesis; myo-inositol from D-glucose 6-phosphate: step 2/2.</text>
</comment>
<keyword evidence="8 16" id="KW-0479">Metal-binding</keyword>
<feature type="binding site" evidence="16">
    <location>
        <position position="117"/>
    </location>
    <ligand>
        <name>Mg(2+)</name>
        <dbReference type="ChEBI" id="CHEBI:18420"/>
        <label>1</label>
        <note>catalytic</note>
    </ligand>
</feature>
<dbReference type="EC" id="3.1.3.25" evidence="6"/>
<evidence type="ECO:0000256" key="15">
    <source>
        <dbReference type="ARBA" id="ARBA00074068"/>
    </source>
</evidence>
<dbReference type="GO" id="GO:0005794">
    <property type="term" value="C:Golgi apparatus"/>
    <property type="evidence" value="ECO:0007669"/>
    <property type="project" value="UniProtKB-ARBA"/>
</dbReference>
<evidence type="ECO:0000256" key="8">
    <source>
        <dbReference type="ARBA" id="ARBA00022723"/>
    </source>
</evidence>
<proteinExistence type="inferred from homology"/>
<evidence type="ECO:0000256" key="16">
    <source>
        <dbReference type="PIRSR" id="PIRSR600760-2"/>
    </source>
</evidence>
<evidence type="ECO:0000313" key="19">
    <source>
        <dbReference type="Proteomes" id="UP001153712"/>
    </source>
</evidence>
<dbReference type="PANTHER" id="PTHR43028:SF4">
    <property type="entry name" value="INOSITOL MONOPHOSPHATASE 3"/>
    <property type="match status" value="1"/>
</dbReference>
<dbReference type="PANTHER" id="PTHR43028">
    <property type="entry name" value="3'(2'),5'-BISPHOSPHATE NUCLEOTIDASE 1"/>
    <property type="match status" value="1"/>
</dbReference>
<reference evidence="18" key="1">
    <citation type="submission" date="2022-01" db="EMBL/GenBank/DDBJ databases">
        <authorList>
            <person name="King R."/>
        </authorList>
    </citation>
    <scope>NUCLEOTIDE SEQUENCE</scope>
</reference>
<feature type="transmembrane region" description="Helical" evidence="17">
    <location>
        <begin position="12"/>
        <end position="29"/>
    </location>
</feature>
<name>A0A9N9XUS6_PHYSR</name>
<evidence type="ECO:0000256" key="5">
    <source>
        <dbReference type="ARBA" id="ARBA00009759"/>
    </source>
</evidence>
<evidence type="ECO:0000256" key="3">
    <source>
        <dbReference type="ARBA" id="ARBA00004167"/>
    </source>
</evidence>
<evidence type="ECO:0000256" key="6">
    <source>
        <dbReference type="ARBA" id="ARBA00013106"/>
    </source>
</evidence>
<dbReference type="Pfam" id="PF00459">
    <property type="entry name" value="Inositol_P"/>
    <property type="match status" value="1"/>
</dbReference>
<accession>A0A9N9XUS6</accession>
<dbReference type="OrthoDB" id="74460at2759"/>
<organism evidence="18 19">
    <name type="scientific">Phyllotreta striolata</name>
    <name type="common">Striped flea beetle</name>
    <name type="synonym">Crioceris striolata</name>
    <dbReference type="NCBI Taxonomy" id="444603"/>
    <lineage>
        <taxon>Eukaryota</taxon>
        <taxon>Metazoa</taxon>
        <taxon>Ecdysozoa</taxon>
        <taxon>Arthropoda</taxon>
        <taxon>Hexapoda</taxon>
        <taxon>Insecta</taxon>
        <taxon>Pterygota</taxon>
        <taxon>Neoptera</taxon>
        <taxon>Endopterygota</taxon>
        <taxon>Coleoptera</taxon>
        <taxon>Polyphaga</taxon>
        <taxon>Cucujiformia</taxon>
        <taxon>Chrysomeloidea</taxon>
        <taxon>Chrysomelidae</taxon>
        <taxon>Galerucinae</taxon>
        <taxon>Alticini</taxon>
        <taxon>Phyllotreta</taxon>
    </lineage>
</organism>
<dbReference type="PROSITE" id="PS00630">
    <property type="entry name" value="IMP_2"/>
    <property type="match status" value="1"/>
</dbReference>
<evidence type="ECO:0000256" key="2">
    <source>
        <dbReference type="ARBA" id="ARBA00001946"/>
    </source>
</evidence>
<keyword evidence="10 16" id="KW-0460">Magnesium</keyword>
<dbReference type="GO" id="GO:0052834">
    <property type="term" value="F:inositol monophosphate phosphatase activity"/>
    <property type="evidence" value="ECO:0007669"/>
    <property type="project" value="UniProtKB-EC"/>
</dbReference>
<evidence type="ECO:0000256" key="12">
    <source>
        <dbReference type="ARBA" id="ARBA00023136"/>
    </source>
</evidence>
<evidence type="ECO:0000256" key="10">
    <source>
        <dbReference type="ARBA" id="ARBA00022842"/>
    </source>
</evidence>
<dbReference type="Gene3D" id="3.30.540.10">
    <property type="entry name" value="Fructose-1,6-Bisphosphatase, subunit A, domain 1"/>
    <property type="match status" value="1"/>
</dbReference>
<sequence length="328" mass="36511">MNLGGTIRLNKYGLFAILCLFLIYSLHFISKRTNKSTESDVNDINKINIRTILSVAIKAAENGGKKVVEHKDNMNIKSKGKTKEGLRDSVTNADISSHCSMTQTVKHFFPDIKLISEESTVKCNDEYPEYDTVDYVPINKEEFVNKDDVTVWIDPLDATYEYTEKLYQYVTTMVCVAIKGKPVIGVIHKPFEKVTSWAWVGVGLSKDLSFPENRIDNDLKVIVSLSHKGDVEKALEKKFGNNVNVISAAGAGYKALEVAKKHADAYLHVTNIKKWDLCAGDAVLNALGGKMLDKFGEELNYSSDAKVINENGLVAALAKHNEFLDVLK</sequence>
<evidence type="ECO:0000256" key="11">
    <source>
        <dbReference type="ARBA" id="ARBA00022989"/>
    </source>
</evidence>
<feature type="binding site" evidence="16">
    <location>
        <position position="156"/>
    </location>
    <ligand>
        <name>Mg(2+)</name>
        <dbReference type="ChEBI" id="CHEBI:18420"/>
        <label>1</label>
        <note>catalytic</note>
    </ligand>
</feature>
<protein>
    <recommendedName>
        <fullName evidence="15">Putative inositol monophosphatase 3</fullName>
        <ecNumber evidence="6">3.1.3.25</ecNumber>
    </recommendedName>
    <alternativeName>
        <fullName evidence="14">Inositol-1(or 4)-monophosphatase 3</fullName>
    </alternativeName>
    <alternativeName>
        <fullName evidence="13">Myo-inositol monophosphatase A3</fullName>
    </alternativeName>
</protein>
<evidence type="ECO:0000256" key="7">
    <source>
        <dbReference type="ARBA" id="ARBA00022692"/>
    </source>
</evidence>
<evidence type="ECO:0000256" key="17">
    <source>
        <dbReference type="SAM" id="Phobius"/>
    </source>
</evidence>
<dbReference type="Proteomes" id="UP001153712">
    <property type="component" value="Chromosome 6"/>
</dbReference>
<feature type="binding site" evidence="16">
    <location>
        <position position="276"/>
    </location>
    <ligand>
        <name>Mg(2+)</name>
        <dbReference type="ChEBI" id="CHEBI:18420"/>
        <label>1</label>
        <note>catalytic</note>
    </ligand>
</feature>
<dbReference type="InterPro" id="IPR000760">
    <property type="entry name" value="Inositol_monophosphatase-like"/>
</dbReference>
<dbReference type="GO" id="GO:0016020">
    <property type="term" value="C:membrane"/>
    <property type="evidence" value="ECO:0007669"/>
    <property type="project" value="UniProtKB-SubCell"/>
</dbReference>
<dbReference type="FunFam" id="3.30.540.10:FF:000012">
    <property type="entry name" value="Blast:Putative inositol monophosphatase 3"/>
    <property type="match status" value="1"/>
</dbReference>
<comment type="similarity">
    <text evidence="5">Belongs to the inositol monophosphatase superfamily.</text>
</comment>
<keyword evidence="7 17" id="KW-0812">Transmembrane</keyword>
<dbReference type="GO" id="GO:0046854">
    <property type="term" value="P:phosphatidylinositol phosphate biosynthetic process"/>
    <property type="evidence" value="ECO:0007669"/>
    <property type="project" value="InterPro"/>
</dbReference>
<dbReference type="InterPro" id="IPR020550">
    <property type="entry name" value="Inositol_monophosphatase_CS"/>
</dbReference>
<evidence type="ECO:0000256" key="14">
    <source>
        <dbReference type="ARBA" id="ARBA00042949"/>
    </source>
</evidence>
<evidence type="ECO:0000313" key="18">
    <source>
        <dbReference type="EMBL" id="CAG9862793.1"/>
    </source>
</evidence>
<dbReference type="InterPro" id="IPR050725">
    <property type="entry name" value="CysQ/Inositol_MonoPase"/>
</dbReference>
<dbReference type="Gene3D" id="3.40.190.80">
    <property type="match status" value="1"/>
</dbReference>
<feature type="binding site" evidence="16">
    <location>
        <position position="157"/>
    </location>
    <ligand>
        <name>Mg(2+)</name>
        <dbReference type="ChEBI" id="CHEBI:18420"/>
        <label>1</label>
        <note>catalytic</note>
    </ligand>
</feature>
<dbReference type="FunFam" id="3.40.190.80:FF:000007">
    <property type="entry name" value="Blast:Putative inositol monophosphatase 3"/>
    <property type="match status" value="1"/>
</dbReference>
<evidence type="ECO:0000256" key="9">
    <source>
        <dbReference type="ARBA" id="ARBA00022801"/>
    </source>
</evidence>
<comment type="catalytic activity">
    <reaction evidence="1">
        <text>a myo-inositol phosphate + H2O = myo-inositol + phosphate</text>
        <dbReference type="Rhea" id="RHEA:24056"/>
        <dbReference type="ChEBI" id="CHEBI:15377"/>
        <dbReference type="ChEBI" id="CHEBI:17268"/>
        <dbReference type="ChEBI" id="CHEBI:43474"/>
        <dbReference type="ChEBI" id="CHEBI:84139"/>
        <dbReference type="EC" id="3.1.3.25"/>
    </reaction>
</comment>
<keyword evidence="19" id="KW-1185">Reference proteome</keyword>
<dbReference type="SUPFAM" id="SSF56655">
    <property type="entry name" value="Carbohydrate phosphatase"/>
    <property type="match status" value="1"/>
</dbReference>
<evidence type="ECO:0000256" key="1">
    <source>
        <dbReference type="ARBA" id="ARBA00001033"/>
    </source>
</evidence>
<dbReference type="GO" id="GO:0008254">
    <property type="term" value="F:3'-nucleotidase activity"/>
    <property type="evidence" value="ECO:0007669"/>
    <property type="project" value="TreeGrafter"/>
</dbReference>
<comment type="cofactor">
    <cofactor evidence="2 16">
        <name>Mg(2+)</name>
        <dbReference type="ChEBI" id="CHEBI:18420"/>
    </cofactor>
</comment>
<dbReference type="GO" id="GO:0046872">
    <property type="term" value="F:metal ion binding"/>
    <property type="evidence" value="ECO:0007669"/>
    <property type="project" value="UniProtKB-KW"/>
</dbReference>
<comment type="subcellular location">
    <subcellularLocation>
        <location evidence="3">Membrane</location>
        <topology evidence="3">Single-pass membrane protein</topology>
    </subcellularLocation>
</comment>
<evidence type="ECO:0000256" key="4">
    <source>
        <dbReference type="ARBA" id="ARBA00005152"/>
    </source>
</evidence>
<evidence type="ECO:0000256" key="13">
    <source>
        <dbReference type="ARBA" id="ARBA00042119"/>
    </source>
</evidence>
<keyword evidence="9" id="KW-0378">Hydrolase</keyword>
<gene>
    <name evidence="18" type="ORF">PHYEVI_LOCUS9099</name>
</gene>
<feature type="binding site" evidence="16">
    <location>
        <position position="154"/>
    </location>
    <ligand>
        <name>Mg(2+)</name>
        <dbReference type="ChEBI" id="CHEBI:18420"/>
        <label>1</label>
        <note>catalytic</note>
    </ligand>
</feature>
<dbReference type="EMBL" id="OU900099">
    <property type="protein sequence ID" value="CAG9862793.1"/>
    <property type="molecule type" value="Genomic_DNA"/>
</dbReference>